<keyword evidence="2" id="KW-1185">Reference proteome</keyword>
<reference evidence="1" key="1">
    <citation type="submission" date="2022-10" db="EMBL/GenBank/DDBJ databases">
        <title>Genome Sequence of Xylaria curta.</title>
        <authorList>
            <person name="Buettner E."/>
        </authorList>
    </citation>
    <scope>NUCLEOTIDE SEQUENCE</scope>
    <source>
        <strain evidence="1">Babe10</strain>
    </source>
</reference>
<sequence length="124" mass="14370">MWSRSLTNLQKTYDESYLKCSTAVYYETQHSFCKGDEREATLCWRNALDQIQISTASKKHRDRTPKSETERTLVRSLRELELRCKERIDILEALRLSRLDLNSPDKTPNPTAEQDGQGDFSSPA</sequence>
<gene>
    <name evidence="1" type="ORF">NUW58_g9286</name>
</gene>
<dbReference type="Proteomes" id="UP001143856">
    <property type="component" value="Unassembled WGS sequence"/>
</dbReference>
<organism evidence="1 2">
    <name type="scientific">Xylaria curta</name>
    <dbReference type="NCBI Taxonomy" id="42375"/>
    <lineage>
        <taxon>Eukaryota</taxon>
        <taxon>Fungi</taxon>
        <taxon>Dikarya</taxon>
        <taxon>Ascomycota</taxon>
        <taxon>Pezizomycotina</taxon>
        <taxon>Sordariomycetes</taxon>
        <taxon>Xylariomycetidae</taxon>
        <taxon>Xylariales</taxon>
        <taxon>Xylariaceae</taxon>
        <taxon>Xylaria</taxon>
    </lineage>
</organism>
<accession>A0ACC1N0F2</accession>
<dbReference type="EMBL" id="JAPDGR010003262">
    <property type="protein sequence ID" value="KAJ2971966.1"/>
    <property type="molecule type" value="Genomic_DNA"/>
</dbReference>
<protein>
    <submittedName>
        <fullName evidence="1">Uncharacterized protein</fullName>
    </submittedName>
</protein>
<name>A0ACC1N0F2_9PEZI</name>
<evidence type="ECO:0000313" key="2">
    <source>
        <dbReference type="Proteomes" id="UP001143856"/>
    </source>
</evidence>
<evidence type="ECO:0000313" key="1">
    <source>
        <dbReference type="EMBL" id="KAJ2971966.1"/>
    </source>
</evidence>
<comment type="caution">
    <text evidence="1">The sequence shown here is derived from an EMBL/GenBank/DDBJ whole genome shotgun (WGS) entry which is preliminary data.</text>
</comment>
<proteinExistence type="predicted"/>